<dbReference type="AlphaFoldDB" id="E9HCY4"/>
<gene>
    <name evidence="1" type="ORF">DAPPUDRAFT_328361</name>
</gene>
<protein>
    <submittedName>
        <fullName evidence="1">Uncharacterized protein</fullName>
    </submittedName>
</protein>
<proteinExistence type="predicted"/>
<dbReference type="InParanoid" id="E9HCY4"/>
<organism evidence="1 2">
    <name type="scientific">Daphnia pulex</name>
    <name type="common">Water flea</name>
    <dbReference type="NCBI Taxonomy" id="6669"/>
    <lineage>
        <taxon>Eukaryota</taxon>
        <taxon>Metazoa</taxon>
        <taxon>Ecdysozoa</taxon>
        <taxon>Arthropoda</taxon>
        <taxon>Crustacea</taxon>
        <taxon>Branchiopoda</taxon>
        <taxon>Diplostraca</taxon>
        <taxon>Cladocera</taxon>
        <taxon>Anomopoda</taxon>
        <taxon>Daphniidae</taxon>
        <taxon>Daphnia</taxon>
    </lineage>
</organism>
<reference evidence="1 2" key="1">
    <citation type="journal article" date="2011" name="Science">
        <title>The ecoresponsive genome of Daphnia pulex.</title>
        <authorList>
            <person name="Colbourne J.K."/>
            <person name="Pfrender M.E."/>
            <person name="Gilbert D."/>
            <person name="Thomas W.K."/>
            <person name="Tucker A."/>
            <person name="Oakley T.H."/>
            <person name="Tokishita S."/>
            <person name="Aerts A."/>
            <person name="Arnold G.J."/>
            <person name="Basu M.K."/>
            <person name="Bauer D.J."/>
            <person name="Caceres C.E."/>
            <person name="Carmel L."/>
            <person name="Casola C."/>
            <person name="Choi J.H."/>
            <person name="Detter J.C."/>
            <person name="Dong Q."/>
            <person name="Dusheyko S."/>
            <person name="Eads B.D."/>
            <person name="Frohlich T."/>
            <person name="Geiler-Samerotte K.A."/>
            <person name="Gerlach D."/>
            <person name="Hatcher P."/>
            <person name="Jogdeo S."/>
            <person name="Krijgsveld J."/>
            <person name="Kriventseva E.V."/>
            <person name="Kultz D."/>
            <person name="Laforsch C."/>
            <person name="Lindquist E."/>
            <person name="Lopez J."/>
            <person name="Manak J.R."/>
            <person name="Muller J."/>
            <person name="Pangilinan J."/>
            <person name="Patwardhan R.P."/>
            <person name="Pitluck S."/>
            <person name="Pritham E.J."/>
            <person name="Rechtsteiner A."/>
            <person name="Rho M."/>
            <person name="Rogozin I.B."/>
            <person name="Sakarya O."/>
            <person name="Salamov A."/>
            <person name="Schaack S."/>
            <person name="Shapiro H."/>
            <person name="Shiga Y."/>
            <person name="Skalitzky C."/>
            <person name="Smith Z."/>
            <person name="Souvorov A."/>
            <person name="Sung W."/>
            <person name="Tang Z."/>
            <person name="Tsuchiya D."/>
            <person name="Tu H."/>
            <person name="Vos H."/>
            <person name="Wang M."/>
            <person name="Wolf Y.I."/>
            <person name="Yamagata H."/>
            <person name="Yamada T."/>
            <person name="Ye Y."/>
            <person name="Shaw J.R."/>
            <person name="Andrews J."/>
            <person name="Crease T.J."/>
            <person name="Tang H."/>
            <person name="Lucas S.M."/>
            <person name="Robertson H.M."/>
            <person name="Bork P."/>
            <person name="Koonin E.V."/>
            <person name="Zdobnov E.M."/>
            <person name="Grigoriev I.V."/>
            <person name="Lynch M."/>
            <person name="Boore J.L."/>
        </authorList>
    </citation>
    <scope>NUCLEOTIDE SEQUENCE [LARGE SCALE GENOMIC DNA]</scope>
</reference>
<dbReference type="KEGG" id="dpx:DAPPUDRAFT_328361"/>
<sequence length="123" mass="13875">MNRFGHCVSYNFVEDLETGLAISAVEESKLLPKSLLRRPDLNTGVAFDSFDLFVETLTGKDTLYDTVGIVTQDIPPDGDNFLPLAESENEECDIILQTGKRRRAFISRDIIIEPYYKKTKNAV</sequence>
<dbReference type="EMBL" id="GL732621">
    <property type="protein sequence ID" value="EFX70442.1"/>
    <property type="molecule type" value="Genomic_DNA"/>
</dbReference>
<dbReference type="OrthoDB" id="8060926at2759"/>
<dbReference type="Proteomes" id="UP000000305">
    <property type="component" value="Unassembled WGS sequence"/>
</dbReference>
<dbReference type="PhylomeDB" id="E9HCY4"/>
<accession>E9HCY4</accession>
<evidence type="ECO:0000313" key="1">
    <source>
        <dbReference type="EMBL" id="EFX70442.1"/>
    </source>
</evidence>
<keyword evidence="2" id="KW-1185">Reference proteome</keyword>
<name>E9HCY4_DAPPU</name>
<evidence type="ECO:0000313" key="2">
    <source>
        <dbReference type="Proteomes" id="UP000000305"/>
    </source>
</evidence>
<dbReference type="OMA" id="FGHCVSY"/>
<dbReference type="HOGENOM" id="CLU_2017538_0_0_1"/>